<dbReference type="EMBL" id="JADCNM010000008">
    <property type="protein sequence ID" value="KAG0472199.1"/>
    <property type="molecule type" value="Genomic_DNA"/>
</dbReference>
<protein>
    <submittedName>
        <fullName evidence="2">Uncharacterized protein</fullName>
    </submittedName>
</protein>
<sequence length="101" mass="11833">MLPKTLRRSIESEGRSWYCTESRSIDGSRFTHWFSNLRPTKYGFSSRTISIAESARRNAQVRQARMAAQQQQQQSQQQQQPRHGRPPFRRDVNRGRGRGGR</sequence>
<evidence type="ECO:0000313" key="3">
    <source>
        <dbReference type="Proteomes" id="UP000639772"/>
    </source>
</evidence>
<feature type="region of interest" description="Disordered" evidence="1">
    <location>
        <begin position="55"/>
        <end position="101"/>
    </location>
</feature>
<gene>
    <name evidence="2" type="ORF">HPP92_016745</name>
</gene>
<comment type="caution">
    <text evidence="2">The sequence shown here is derived from an EMBL/GenBank/DDBJ whole genome shotgun (WGS) entry which is preliminary data.</text>
</comment>
<evidence type="ECO:0000256" key="1">
    <source>
        <dbReference type="SAM" id="MobiDB-lite"/>
    </source>
</evidence>
<reference evidence="2 3" key="1">
    <citation type="journal article" date="2020" name="Nat. Food">
        <title>A phased Vanilla planifolia genome enables genetic improvement of flavour and production.</title>
        <authorList>
            <person name="Hasing T."/>
            <person name="Tang H."/>
            <person name="Brym M."/>
            <person name="Khazi F."/>
            <person name="Huang T."/>
            <person name="Chambers A.H."/>
        </authorList>
    </citation>
    <scope>NUCLEOTIDE SEQUENCE [LARGE SCALE GENOMIC DNA]</scope>
    <source>
        <tissue evidence="2">Leaf</tissue>
    </source>
</reference>
<feature type="compositionally biased region" description="Low complexity" evidence="1">
    <location>
        <begin position="57"/>
        <end position="81"/>
    </location>
</feature>
<dbReference type="Proteomes" id="UP000639772">
    <property type="component" value="Unassembled WGS sequence"/>
</dbReference>
<accession>A0A835QM28</accession>
<dbReference type="AlphaFoldDB" id="A0A835QM28"/>
<proteinExistence type="predicted"/>
<evidence type="ECO:0000313" key="2">
    <source>
        <dbReference type="EMBL" id="KAG0472199.1"/>
    </source>
</evidence>
<organism evidence="2 3">
    <name type="scientific">Vanilla planifolia</name>
    <name type="common">Vanilla</name>
    <dbReference type="NCBI Taxonomy" id="51239"/>
    <lineage>
        <taxon>Eukaryota</taxon>
        <taxon>Viridiplantae</taxon>
        <taxon>Streptophyta</taxon>
        <taxon>Embryophyta</taxon>
        <taxon>Tracheophyta</taxon>
        <taxon>Spermatophyta</taxon>
        <taxon>Magnoliopsida</taxon>
        <taxon>Liliopsida</taxon>
        <taxon>Asparagales</taxon>
        <taxon>Orchidaceae</taxon>
        <taxon>Vanilloideae</taxon>
        <taxon>Vanilleae</taxon>
        <taxon>Vanilla</taxon>
    </lineage>
</organism>
<name>A0A835QM28_VANPL</name>